<proteinExistence type="predicted"/>
<evidence type="ECO:0000259" key="1">
    <source>
        <dbReference type="Pfam" id="PF01882"/>
    </source>
</evidence>
<reference evidence="2 3" key="1">
    <citation type="submission" date="2020-08" db="EMBL/GenBank/DDBJ databases">
        <title>Genome public.</title>
        <authorList>
            <person name="Liu C."/>
            <person name="Sun Q."/>
        </authorList>
    </citation>
    <scope>NUCLEOTIDE SEQUENCE [LARGE SCALE GENOMIC DNA]</scope>
    <source>
        <strain evidence="2 3">NSJ-35</strain>
    </source>
</reference>
<feature type="domain" description="DUF58" evidence="1">
    <location>
        <begin position="197"/>
        <end position="266"/>
    </location>
</feature>
<keyword evidence="3" id="KW-1185">Reference proteome</keyword>
<comment type="caution">
    <text evidence="2">The sequence shown here is derived from an EMBL/GenBank/DDBJ whole genome shotgun (WGS) entry which is preliminary data.</text>
</comment>
<gene>
    <name evidence="2" type="ORF">H8S18_07265</name>
</gene>
<dbReference type="Pfam" id="PF01882">
    <property type="entry name" value="DUF58"/>
    <property type="match status" value="1"/>
</dbReference>
<evidence type="ECO:0000313" key="2">
    <source>
        <dbReference type="EMBL" id="MBC5648134.1"/>
    </source>
</evidence>
<dbReference type="EMBL" id="JACOON010000003">
    <property type="protein sequence ID" value="MBC5648134.1"/>
    <property type="molecule type" value="Genomic_DNA"/>
</dbReference>
<dbReference type="RefSeq" id="WP_186857651.1">
    <property type="nucleotide sequence ID" value="NZ_JACOON010000003.1"/>
</dbReference>
<dbReference type="InterPro" id="IPR002881">
    <property type="entry name" value="DUF58"/>
</dbReference>
<organism evidence="2 3">
    <name type="scientific">Christensenella tenuis</name>
    <dbReference type="NCBI Taxonomy" id="2763033"/>
    <lineage>
        <taxon>Bacteria</taxon>
        <taxon>Bacillati</taxon>
        <taxon>Bacillota</taxon>
        <taxon>Clostridia</taxon>
        <taxon>Christensenellales</taxon>
        <taxon>Christensenellaceae</taxon>
        <taxon>Christensenella</taxon>
    </lineage>
</organism>
<accession>A0ABR7EED4</accession>
<evidence type="ECO:0000313" key="3">
    <source>
        <dbReference type="Proteomes" id="UP000606889"/>
    </source>
</evidence>
<protein>
    <submittedName>
        <fullName evidence="2">DUF58 domain-containing protein</fullName>
    </submittedName>
</protein>
<name>A0ABR7EED4_9FIRM</name>
<dbReference type="PANTHER" id="PTHR34351">
    <property type="entry name" value="SLR1927 PROTEIN-RELATED"/>
    <property type="match status" value="1"/>
</dbReference>
<sequence length="391" mass="43363">MLKSRVVWGLCLAGAFLFLVFSDESLALMLFILTVAVPVIAIGMNQIAARKIFAGLELPQMGEKGQQIVCRIKGKNGRRLPVAPIRCRLHCENLSTGEELQQEVLFPIGAKTKCDVPFVLASSHCGCIRVSVEELCAYDIFGLVPVQAPHGQMAETTVLPVTFAPQLTVMAHLAKDIEADEYSQERPGFDPSETFAIREYHPGDSIRRIHWKLSGKFDELLIKEAGLPVRHSFLVLFETSQPATAGRQADVKDALNEIMMSLCQAMTEEDITYEVGWQDHDAGKFFHTRVTNLDELAGIADKMLRARCITDGADAISCFRESYEENKFEHIMYVSSFLPAHFEEFSNGAFATGIICTEDDSITALTDASGNISLHFCSPENYEKELFALAI</sequence>
<dbReference type="PANTHER" id="PTHR34351:SF2">
    <property type="entry name" value="DUF58 DOMAIN-CONTAINING PROTEIN"/>
    <property type="match status" value="1"/>
</dbReference>
<dbReference type="Proteomes" id="UP000606889">
    <property type="component" value="Unassembled WGS sequence"/>
</dbReference>